<evidence type="ECO:0000313" key="2">
    <source>
        <dbReference type="Proteomes" id="UP001501218"/>
    </source>
</evidence>
<comment type="caution">
    <text evidence="1">The sequence shown here is derived from an EMBL/GenBank/DDBJ whole genome shotgun (WGS) entry which is preliminary data.</text>
</comment>
<name>A0ABN3GWQ7_9PSEU</name>
<reference evidence="1 2" key="1">
    <citation type="journal article" date="2019" name="Int. J. Syst. Evol. Microbiol.">
        <title>The Global Catalogue of Microorganisms (GCM) 10K type strain sequencing project: providing services to taxonomists for standard genome sequencing and annotation.</title>
        <authorList>
            <consortium name="The Broad Institute Genomics Platform"/>
            <consortium name="The Broad Institute Genome Sequencing Center for Infectious Disease"/>
            <person name="Wu L."/>
            <person name="Ma J."/>
        </authorList>
    </citation>
    <scope>NUCLEOTIDE SEQUENCE [LARGE SCALE GENOMIC DNA]</scope>
    <source>
        <strain evidence="1 2">JCM 16221</strain>
    </source>
</reference>
<organism evidence="1 2">
    <name type="scientific">Saccharopolyspora halophila</name>
    <dbReference type="NCBI Taxonomy" id="405551"/>
    <lineage>
        <taxon>Bacteria</taxon>
        <taxon>Bacillati</taxon>
        <taxon>Actinomycetota</taxon>
        <taxon>Actinomycetes</taxon>
        <taxon>Pseudonocardiales</taxon>
        <taxon>Pseudonocardiaceae</taxon>
        <taxon>Saccharopolyspora</taxon>
    </lineage>
</organism>
<accession>A0ABN3GWQ7</accession>
<keyword evidence="2" id="KW-1185">Reference proteome</keyword>
<gene>
    <name evidence="1" type="ORF">GCM10009854_48730</name>
</gene>
<dbReference type="Proteomes" id="UP001501218">
    <property type="component" value="Unassembled WGS sequence"/>
</dbReference>
<protein>
    <submittedName>
        <fullName evidence="1">Uncharacterized protein</fullName>
    </submittedName>
</protein>
<sequence>MHRAGVVQDADPLVLTDPQGGARLFGDLLSAGRLARFGSVRSVQQLVQRVVHRASQSSVVDEDHTTLDDNDNRFHLRVCSCVSRV</sequence>
<proteinExistence type="predicted"/>
<dbReference type="EMBL" id="BAAARA010000024">
    <property type="protein sequence ID" value="GAA2363281.1"/>
    <property type="molecule type" value="Genomic_DNA"/>
</dbReference>
<evidence type="ECO:0000313" key="1">
    <source>
        <dbReference type="EMBL" id="GAA2363281.1"/>
    </source>
</evidence>